<comment type="caution">
    <text evidence="2">The sequence shown here is derived from an EMBL/GenBank/DDBJ whole genome shotgun (WGS) entry which is preliminary data.</text>
</comment>
<evidence type="ECO:0000256" key="1">
    <source>
        <dbReference type="SAM" id="MobiDB-lite"/>
    </source>
</evidence>
<proteinExistence type="predicted"/>
<name>A0A2Z6QCR8_9GLOM</name>
<evidence type="ECO:0000313" key="4">
    <source>
        <dbReference type="Proteomes" id="UP000247702"/>
    </source>
</evidence>
<reference evidence="3" key="2">
    <citation type="submission" date="2019-10" db="EMBL/GenBank/DDBJ databases">
        <title>Conservation and host-specific expression of non-tandemly repeated heterogenous ribosome RNA gene in arbuscular mycorrhizal fungi.</title>
        <authorList>
            <person name="Maeda T."/>
            <person name="Kobayashi Y."/>
            <person name="Nakagawa T."/>
            <person name="Ezawa T."/>
            <person name="Yamaguchi K."/>
            <person name="Bino T."/>
            <person name="Nishimoto Y."/>
            <person name="Shigenobu S."/>
            <person name="Kawaguchi M."/>
        </authorList>
    </citation>
    <scope>NUCLEOTIDE SEQUENCE</scope>
    <source>
        <strain evidence="3">HR1</strain>
    </source>
</reference>
<protein>
    <submittedName>
        <fullName evidence="2">Uncharacterized protein</fullName>
    </submittedName>
</protein>
<dbReference type="Proteomes" id="UP000615446">
    <property type="component" value="Unassembled WGS sequence"/>
</dbReference>
<reference evidence="2 4" key="1">
    <citation type="submission" date="2017-11" db="EMBL/GenBank/DDBJ databases">
        <title>The genome of Rhizophagus clarus HR1 reveals common genetic basis of auxotrophy among arbuscular mycorrhizal fungi.</title>
        <authorList>
            <person name="Kobayashi Y."/>
        </authorList>
    </citation>
    <scope>NUCLEOTIDE SEQUENCE [LARGE SCALE GENOMIC DNA]</scope>
    <source>
        <strain evidence="2 4">HR1</strain>
    </source>
</reference>
<gene>
    <name evidence="3" type="ORF">RCL2_001095000</name>
    <name evidence="2" type="ORF">RclHR1_13730015</name>
</gene>
<dbReference type="EMBL" id="BEXD01000417">
    <property type="protein sequence ID" value="GBB87305.1"/>
    <property type="molecule type" value="Genomic_DNA"/>
</dbReference>
<organism evidence="2 4">
    <name type="scientific">Rhizophagus clarus</name>
    <dbReference type="NCBI Taxonomy" id="94130"/>
    <lineage>
        <taxon>Eukaryota</taxon>
        <taxon>Fungi</taxon>
        <taxon>Fungi incertae sedis</taxon>
        <taxon>Mucoromycota</taxon>
        <taxon>Glomeromycotina</taxon>
        <taxon>Glomeromycetes</taxon>
        <taxon>Glomerales</taxon>
        <taxon>Glomeraceae</taxon>
        <taxon>Rhizophagus</taxon>
    </lineage>
</organism>
<evidence type="ECO:0000313" key="3">
    <source>
        <dbReference type="EMBL" id="GES83798.1"/>
    </source>
</evidence>
<keyword evidence="4" id="KW-1185">Reference proteome</keyword>
<accession>A0A2Z6QCR8</accession>
<evidence type="ECO:0000313" key="2">
    <source>
        <dbReference type="EMBL" id="GBB87305.1"/>
    </source>
</evidence>
<dbReference type="AlphaFoldDB" id="A0A2Z6QCR8"/>
<sequence length="177" mass="21078">MILEALIRDHQEDITYDFNLHSRINNWDLFKPFNDESHILYPLLHQVITEDLTEFIVIFIRSQKTILLIAIKFCQSLFTHIVLPCWHLRNKEFHDFIKAQRLTIPSINTRHLSKRKRLDSTHAADVTSSRSSHSSRSVFQEHSPILDKGFHRNVNSLLYKFTIPSCYFIKPFYFYSL</sequence>
<dbReference type="EMBL" id="BLAL01000073">
    <property type="protein sequence ID" value="GES83798.1"/>
    <property type="molecule type" value="Genomic_DNA"/>
</dbReference>
<dbReference type="Proteomes" id="UP000247702">
    <property type="component" value="Unassembled WGS sequence"/>
</dbReference>
<feature type="region of interest" description="Disordered" evidence="1">
    <location>
        <begin position="115"/>
        <end position="136"/>
    </location>
</feature>